<evidence type="ECO:0000256" key="1">
    <source>
        <dbReference type="SAM" id="Phobius"/>
    </source>
</evidence>
<feature type="transmembrane region" description="Helical" evidence="1">
    <location>
        <begin position="219"/>
        <end position="239"/>
    </location>
</feature>
<gene>
    <name evidence="2" type="ORF">GCM10017577_00720</name>
</gene>
<comment type="caution">
    <text evidence="2">The sequence shown here is derived from an EMBL/GenBank/DDBJ whole genome shotgun (WGS) entry which is preliminary data.</text>
</comment>
<accession>A0A9W6KX90</accession>
<feature type="transmembrane region" description="Helical" evidence="1">
    <location>
        <begin position="320"/>
        <end position="338"/>
    </location>
</feature>
<proteinExistence type="predicted"/>
<reference evidence="2" key="1">
    <citation type="journal article" date="2014" name="Int. J. Syst. Evol. Microbiol.">
        <title>Complete genome sequence of Corynebacterium casei LMG S-19264T (=DSM 44701T), isolated from a smear-ripened cheese.</title>
        <authorList>
            <consortium name="US DOE Joint Genome Institute (JGI-PGF)"/>
            <person name="Walter F."/>
            <person name="Albersmeier A."/>
            <person name="Kalinowski J."/>
            <person name="Ruckert C."/>
        </authorList>
    </citation>
    <scope>NUCLEOTIDE SEQUENCE</scope>
    <source>
        <strain evidence="2">VKM Ac-1069</strain>
    </source>
</reference>
<keyword evidence="1" id="KW-1133">Transmembrane helix</keyword>
<feature type="transmembrane region" description="Helical" evidence="1">
    <location>
        <begin position="473"/>
        <end position="496"/>
    </location>
</feature>
<evidence type="ECO:0000313" key="3">
    <source>
        <dbReference type="Proteomes" id="UP001143463"/>
    </source>
</evidence>
<feature type="transmembrane region" description="Helical" evidence="1">
    <location>
        <begin position="278"/>
        <end position="308"/>
    </location>
</feature>
<name>A0A9W6KX90_9PSEU</name>
<feature type="transmembrane region" description="Helical" evidence="1">
    <location>
        <begin position="396"/>
        <end position="416"/>
    </location>
</feature>
<feature type="transmembrane region" description="Helical" evidence="1">
    <location>
        <begin position="31"/>
        <end position="53"/>
    </location>
</feature>
<dbReference type="RefSeq" id="WP_037042264.1">
    <property type="nucleotide sequence ID" value="NZ_BAAAUZ010000015.1"/>
</dbReference>
<feature type="transmembrane region" description="Helical" evidence="1">
    <location>
        <begin position="60"/>
        <end position="80"/>
    </location>
</feature>
<evidence type="ECO:0000313" key="2">
    <source>
        <dbReference type="EMBL" id="GLL08932.1"/>
    </source>
</evidence>
<feature type="transmembrane region" description="Helical" evidence="1">
    <location>
        <begin position="245"/>
        <end position="266"/>
    </location>
</feature>
<feature type="transmembrane region" description="Helical" evidence="1">
    <location>
        <begin position="193"/>
        <end position="212"/>
    </location>
</feature>
<dbReference type="Pfam" id="PF20176">
    <property type="entry name" value="DUF6541"/>
    <property type="match status" value="1"/>
</dbReference>
<keyword evidence="3" id="KW-1185">Reference proteome</keyword>
<organism evidence="2 3">
    <name type="scientific">Pseudonocardia halophobica</name>
    <dbReference type="NCBI Taxonomy" id="29401"/>
    <lineage>
        <taxon>Bacteria</taxon>
        <taxon>Bacillati</taxon>
        <taxon>Actinomycetota</taxon>
        <taxon>Actinomycetes</taxon>
        <taxon>Pseudonocardiales</taxon>
        <taxon>Pseudonocardiaceae</taxon>
        <taxon>Pseudonocardia</taxon>
    </lineage>
</organism>
<feature type="transmembrane region" description="Helical" evidence="1">
    <location>
        <begin position="100"/>
        <end position="121"/>
    </location>
</feature>
<feature type="transmembrane region" description="Helical" evidence="1">
    <location>
        <begin position="436"/>
        <end position="461"/>
    </location>
</feature>
<reference evidence="2" key="2">
    <citation type="submission" date="2023-01" db="EMBL/GenBank/DDBJ databases">
        <authorList>
            <person name="Sun Q."/>
            <person name="Evtushenko L."/>
        </authorList>
    </citation>
    <scope>NUCLEOTIDE SEQUENCE</scope>
    <source>
        <strain evidence="2">VKM Ac-1069</strain>
    </source>
</reference>
<keyword evidence="1" id="KW-0472">Membrane</keyword>
<dbReference type="InterPro" id="IPR046671">
    <property type="entry name" value="DUF6541"/>
</dbReference>
<dbReference type="EMBL" id="BSFQ01000001">
    <property type="protein sequence ID" value="GLL08932.1"/>
    <property type="molecule type" value="Genomic_DNA"/>
</dbReference>
<dbReference type="AlphaFoldDB" id="A0A9W6KX90"/>
<keyword evidence="1" id="KW-0812">Transmembrane</keyword>
<dbReference type="Proteomes" id="UP001143463">
    <property type="component" value="Unassembled WGS sequence"/>
</dbReference>
<sequence length="642" mass="66826">MSLHAILPLVALALVPGLVLGAALGLRGWVLVGAAPVLTFGVVGIAGPLVPALGLRWSPVTFVGAVLVLAAVGLGARLGLAQVVRSDPPAAEERPFWGPHQHLGVAAGLVVATGTGLWIGWNATQGLTAMPQWWDAFWHMNAVQFIRETGASGPGALQALNNPSTTNFFYPNGFHVLAATLSMLTGIGPVAAIDATVTVLGGAFALGTAALVRACGGRAAVAAAAALLSCAFTGFPYDVVAWGPLFPYATGLAMIPALLALVATLLRRRSGNPVGVPAATAVGALGVLALHPSVLIAALVFAAALLVQESLRRGPRAGDLGASAVVGLIALVLGLPFVRAALGATEGTAVDWAATVTPSDAIGAVLTFGHGQAHPQYWLAGLCLVALLRRRAVRPMAWFVVSGAVFAGLFVLAASYEGSLVATLTRPWWNDRWRFAALWSLAAVLPAAAGLVTLSDLLTRVVRRLRVFRGPRVALASSVSLAVVAGLVVVGTEGLYHGRNEARLANAYLADRSVGPDERRVYDYLARLVPPGQPVMNDPFDGSAAMWALSGVRPLFASPTIEPQELVEMDPDRRILWTSFRDIGRNPSVRAAADRLGVHYVVLGEGFIAGEEHVLGLRRLAGSPGLVLVHVDGDARVYRIEP</sequence>
<protein>
    <submittedName>
        <fullName evidence="2">Uncharacterized protein</fullName>
    </submittedName>
</protein>